<dbReference type="STRING" id="34508.A0A4U5LYK9"/>
<dbReference type="Proteomes" id="UP000298663">
    <property type="component" value="Unassembled WGS sequence"/>
</dbReference>
<feature type="region of interest" description="Disordered" evidence="1">
    <location>
        <begin position="318"/>
        <end position="345"/>
    </location>
</feature>
<gene>
    <name evidence="2" type="ORF">L596_028496</name>
</gene>
<evidence type="ECO:0000256" key="1">
    <source>
        <dbReference type="SAM" id="MobiDB-lite"/>
    </source>
</evidence>
<dbReference type="Pfam" id="PF00400">
    <property type="entry name" value="WD40"/>
    <property type="match status" value="1"/>
</dbReference>
<dbReference type="PANTHER" id="PTHR16038">
    <property type="entry name" value="NOP SEVEN ASSOCIATED PROTEIN 1"/>
    <property type="match status" value="1"/>
</dbReference>
<dbReference type="AlphaFoldDB" id="A0A4U5LYK9"/>
<dbReference type="EMBL" id="AZBU02000011">
    <property type="protein sequence ID" value="TKR61378.1"/>
    <property type="molecule type" value="Genomic_DNA"/>
</dbReference>
<proteinExistence type="predicted"/>
<organism evidence="2 3">
    <name type="scientific">Steinernema carpocapsae</name>
    <name type="common">Entomopathogenic nematode</name>
    <dbReference type="NCBI Taxonomy" id="34508"/>
    <lineage>
        <taxon>Eukaryota</taxon>
        <taxon>Metazoa</taxon>
        <taxon>Ecdysozoa</taxon>
        <taxon>Nematoda</taxon>
        <taxon>Chromadorea</taxon>
        <taxon>Rhabditida</taxon>
        <taxon>Tylenchina</taxon>
        <taxon>Panagrolaimomorpha</taxon>
        <taxon>Strongyloidoidea</taxon>
        <taxon>Steinernematidae</taxon>
        <taxon>Steinernema</taxon>
    </lineage>
</organism>
<reference evidence="2 3" key="2">
    <citation type="journal article" date="2019" name="G3 (Bethesda)">
        <title>Hybrid Assembly of the Genome of the Entomopathogenic Nematode Steinernema carpocapsae Identifies the X-Chromosome.</title>
        <authorList>
            <person name="Serra L."/>
            <person name="Macchietto M."/>
            <person name="Macias-Munoz A."/>
            <person name="McGill C.J."/>
            <person name="Rodriguez I.M."/>
            <person name="Rodriguez B."/>
            <person name="Murad R."/>
            <person name="Mortazavi A."/>
        </authorList>
    </citation>
    <scope>NUCLEOTIDE SEQUENCE [LARGE SCALE GENOMIC DNA]</scope>
    <source>
        <strain evidence="2 3">ALL</strain>
    </source>
</reference>
<reference evidence="2 3" key="1">
    <citation type="journal article" date="2015" name="Genome Biol.">
        <title>Comparative genomics of Steinernema reveals deeply conserved gene regulatory networks.</title>
        <authorList>
            <person name="Dillman A.R."/>
            <person name="Macchietto M."/>
            <person name="Porter C.F."/>
            <person name="Rogers A."/>
            <person name="Williams B."/>
            <person name="Antoshechkin I."/>
            <person name="Lee M.M."/>
            <person name="Goodwin Z."/>
            <person name="Lu X."/>
            <person name="Lewis E.E."/>
            <person name="Goodrich-Blair H."/>
            <person name="Stock S.P."/>
            <person name="Adams B.J."/>
            <person name="Sternberg P.W."/>
            <person name="Mortazavi A."/>
        </authorList>
    </citation>
    <scope>NUCLEOTIDE SEQUENCE [LARGE SCALE GENOMIC DNA]</scope>
    <source>
        <strain evidence="2 3">ALL</strain>
    </source>
</reference>
<dbReference type="InterPro" id="IPR001680">
    <property type="entry name" value="WD40_rpt"/>
</dbReference>
<dbReference type="GO" id="GO:0030687">
    <property type="term" value="C:preribosome, large subunit precursor"/>
    <property type="evidence" value="ECO:0007669"/>
    <property type="project" value="TreeGrafter"/>
</dbReference>
<keyword evidence="3" id="KW-1185">Reference proteome</keyword>
<dbReference type="InterPro" id="IPR036322">
    <property type="entry name" value="WD40_repeat_dom_sf"/>
</dbReference>
<dbReference type="InterPro" id="IPR037379">
    <property type="entry name" value="WDR74/Nsa1"/>
</dbReference>
<dbReference type="GO" id="GO:0042273">
    <property type="term" value="P:ribosomal large subunit biogenesis"/>
    <property type="evidence" value="ECO:0007669"/>
    <property type="project" value="InterPro"/>
</dbReference>
<dbReference type="InterPro" id="IPR015943">
    <property type="entry name" value="WD40/YVTN_repeat-like_dom_sf"/>
</dbReference>
<evidence type="ECO:0000313" key="2">
    <source>
        <dbReference type="EMBL" id="TKR61378.1"/>
    </source>
</evidence>
<dbReference type="OrthoDB" id="18388at2759"/>
<dbReference type="Gene3D" id="2.130.10.10">
    <property type="entry name" value="YVTN repeat-like/Quinoprotein amine dehydrogenase"/>
    <property type="match status" value="1"/>
</dbReference>
<dbReference type="SUPFAM" id="SSF50978">
    <property type="entry name" value="WD40 repeat-like"/>
    <property type="match status" value="1"/>
</dbReference>
<evidence type="ECO:0000313" key="3">
    <source>
        <dbReference type="Proteomes" id="UP000298663"/>
    </source>
</evidence>
<dbReference type="PANTHER" id="PTHR16038:SF4">
    <property type="entry name" value="WD REPEAT-CONTAINING PROTEIN 74"/>
    <property type="match status" value="1"/>
</dbReference>
<name>A0A4U5LYK9_STECR</name>
<dbReference type="GO" id="GO:0005730">
    <property type="term" value="C:nucleolus"/>
    <property type="evidence" value="ECO:0007669"/>
    <property type="project" value="InterPro"/>
</dbReference>
<feature type="compositionally biased region" description="Basic and acidic residues" evidence="1">
    <location>
        <begin position="336"/>
        <end position="345"/>
    </location>
</feature>
<accession>A0A4U5LYK9</accession>
<feature type="compositionally biased region" description="Acidic residues" evidence="1">
    <location>
        <begin position="325"/>
        <end position="335"/>
    </location>
</feature>
<evidence type="ECO:0008006" key="4">
    <source>
        <dbReference type="Google" id="ProtNLM"/>
    </source>
</evidence>
<protein>
    <recommendedName>
        <fullName evidence="4">WD repeat-containing protein 74</fullName>
    </recommendedName>
</protein>
<comment type="caution">
    <text evidence="2">The sequence shown here is derived from an EMBL/GenBank/DDBJ whole genome shotgun (WGS) entry which is preliminary data.</text>
</comment>
<sequence>MDCYVGAATGALKGLVLRDGTFMNVNNIPDLKPKEDEITRMCFADVEQVEILTGHANRQVKLFDTLVASHNKLFEVQGGSGPIQGLQMTSNGNIVAGVESGEVMVYESDGTLVSSDIKAGEDLRIVAKNPMAEQIATGGKKELLRIWDLETQKETWKAKNVKPDWLQIPIPIWVSNARYLDDNGLIVTTTGRYQIHVYDPRAQRRPVKELEWLDMPIHALSTTYKPMHIMAGNTKGELAQFDLRNKITALGKYRGFAGSIRSIDCHPSSPYAVSCGIDRFVILHDMETRKIVKKIYCKARLNQLVMKKALSLLDNAPKAPKRELDSDEEDDEDEFSGMKKIKEEF</sequence>
<dbReference type="SMART" id="SM00320">
    <property type="entry name" value="WD40"/>
    <property type="match status" value="4"/>
</dbReference>